<dbReference type="EMBL" id="BK014887">
    <property type="protein sequence ID" value="DAD80766.1"/>
    <property type="molecule type" value="Genomic_DNA"/>
</dbReference>
<sequence length="64" mass="7456">MISFEMNMFEPNEYDVMVGSELRGEIRFIDGKYRLVIFLGNYKSSSIHSTLEDAYDTARELLNV</sequence>
<protein>
    <submittedName>
        <fullName evidence="1">Uncharacterized protein</fullName>
    </submittedName>
</protein>
<accession>A0A8S5MET2</accession>
<reference evidence="1" key="1">
    <citation type="journal article" date="2021" name="Proc. Natl. Acad. Sci. U.S.A.">
        <title>A Catalog of Tens of Thousands of Viruses from Human Metagenomes Reveals Hidden Associations with Chronic Diseases.</title>
        <authorList>
            <person name="Tisza M.J."/>
            <person name="Buck C.B."/>
        </authorList>
    </citation>
    <scope>NUCLEOTIDE SEQUENCE</scope>
    <source>
        <strain evidence="1">Ctet217</strain>
    </source>
</reference>
<proteinExistence type="predicted"/>
<evidence type="ECO:0000313" key="1">
    <source>
        <dbReference type="EMBL" id="DAD80766.1"/>
    </source>
</evidence>
<organism evidence="1">
    <name type="scientific">Siphoviridae sp. ctet217</name>
    <dbReference type="NCBI Taxonomy" id="2826409"/>
    <lineage>
        <taxon>Viruses</taxon>
        <taxon>Duplodnaviria</taxon>
        <taxon>Heunggongvirae</taxon>
        <taxon>Uroviricota</taxon>
        <taxon>Caudoviricetes</taxon>
    </lineage>
</organism>
<name>A0A8S5MET2_9CAUD</name>